<dbReference type="SUPFAM" id="SSF111369">
    <property type="entry name" value="HlyD-like secretion proteins"/>
    <property type="match status" value="3"/>
</dbReference>
<name>A0ABM7SXR5_9CLOT</name>
<accession>A0ABM7SXR5</accession>
<feature type="chain" id="PRO_5046924651" evidence="4">
    <location>
        <begin position="24"/>
        <end position="349"/>
    </location>
</feature>
<evidence type="ECO:0000313" key="9">
    <source>
        <dbReference type="Proteomes" id="UP000824633"/>
    </source>
</evidence>
<evidence type="ECO:0000256" key="4">
    <source>
        <dbReference type="SAM" id="SignalP"/>
    </source>
</evidence>
<protein>
    <submittedName>
        <fullName evidence="8">Hemolysin secretion protein D</fullName>
    </submittedName>
</protein>
<dbReference type="InterPro" id="IPR058625">
    <property type="entry name" value="MdtA-like_BSH"/>
</dbReference>
<keyword evidence="2 3" id="KW-0175">Coiled coil</keyword>
<dbReference type="Gene3D" id="2.40.30.170">
    <property type="match status" value="1"/>
</dbReference>
<feature type="domain" description="YknX-like beta-barrel" evidence="7">
    <location>
        <begin position="267"/>
        <end position="345"/>
    </location>
</feature>
<dbReference type="Proteomes" id="UP000824633">
    <property type="component" value="Chromosome"/>
</dbReference>
<dbReference type="InterPro" id="IPR050465">
    <property type="entry name" value="UPF0194_transport"/>
</dbReference>
<dbReference type="Pfam" id="PF25917">
    <property type="entry name" value="BSH_RND"/>
    <property type="match status" value="1"/>
</dbReference>
<evidence type="ECO:0000313" key="8">
    <source>
        <dbReference type="EMBL" id="BCZ44239.1"/>
    </source>
</evidence>
<dbReference type="PANTHER" id="PTHR32347">
    <property type="entry name" value="EFFLUX SYSTEM COMPONENT YKNX-RELATED"/>
    <property type="match status" value="1"/>
</dbReference>
<dbReference type="Pfam" id="PF25876">
    <property type="entry name" value="HH_MFP_RND"/>
    <property type="match status" value="1"/>
</dbReference>
<dbReference type="InterPro" id="IPR058624">
    <property type="entry name" value="MdtA-like_HH"/>
</dbReference>
<dbReference type="RefSeq" id="WP_224035937.1">
    <property type="nucleotide sequence ID" value="NZ_AP024849.1"/>
</dbReference>
<dbReference type="InterPro" id="IPR058636">
    <property type="entry name" value="Beta-barrel_YknX"/>
</dbReference>
<dbReference type="EMBL" id="AP024849">
    <property type="protein sequence ID" value="BCZ44239.1"/>
    <property type="molecule type" value="Genomic_DNA"/>
</dbReference>
<evidence type="ECO:0000256" key="2">
    <source>
        <dbReference type="ARBA" id="ARBA00023054"/>
    </source>
</evidence>
<dbReference type="Gene3D" id="2.40.50.100">
    <property type="match status" value="2"/>
</dbReference>
<dbReference type="PROSITE" id="PS51257">
    <property type="entry name" value="PROKAR_LIPOPROTEIN"/>
    <property type="match status" value="1"/>
</dbReference>
<evidence type="ECO:0000259" key="6">
    <source>
        <dbReference type="Pfam" id="PF25917"/>
    </source>
</evidence>
<keyword evidence="4" id="KW-0732">Signal</keyword>
<evidence type="ECO:0000259" key="7">
    <source>
        <dbReference type="Pfam" id="PF25990"/>
    </source>
</evidence>
<sequence>MKIKKIVLLSVLLATINGFTGCASVSTLTGDKLVKQSTSNLIIQSNVDMTDINVNSQIPGEVKEVKVNEGDNVKKGDVLLIINSDILTTKQYQVQAQIEAATGQANAAKAARDAASAKLEEAQNGARPEEIAQAKAGYDLAQVTYDRLKVLFEEKSISQSDLDNVETQLKVAKAKYDIALSAVRPEDIKAAQAQVNQASASIEAAEGQIKQARGGLDEVNVNIGNATVVAPEDGVVTQLNVKAGELVSTGMPLVIVTDVSKPSILCNVRETDLSKVDLNQEVSVKIPAYPDEEFKGKIVRINKDADFAVKRATNDNGQFDILSYGVKVELVDMDKPLRSDMTAFVDFGK</sequence>
<evidence type="ECO:0000256" key="3">
    <source>
        <dbReference type="SAM" id="Coils"/>
    </source>
</evidence>
<evidence type="ECO:0000259" key="5">
    <source>
        <dbReference type="Pfam" id="PF25876"/>
    </source>
</evidence>
<comment type="subcellular location">
    <subcellularLocation>
        <location evidence="1">Cell envelope</location>
    </subcellularLocation>
</comment>
<proteinExistence type="predicted"/>
<organism evidence="8 9">
    <name type="scientific">Clostridium gelidum</name>
    <dbReference type="NCBI Taxonomy" id="704125"/>
    <lineage>
        <taxon>Bacteria</taxon>
        <taxon>Bacillati</taxon>
        <taxon>Bacillota</taxon>
        <taxon>Clostridia</taxon>
        <taxon>Eubacteriales</taxon>
        <taxon>Clostridiaceae</taxon>
        <taxon>Clostridium</taxon>
    </lineage>
</organism>
<feature type="coiled-coil region" evidence="3">
    <location>
        <begin position="188"/>
        <end position="222"/>
    </location>
</feature>
<evidence type="ECO:0000256" key="1">
    <source>
        <dbReference type="ARBA" id="ARBA00004196"/>
    </source>
</evidence>
<gene>
    <name evidence="8" type="ORF">psyc5s11_03060</name>
</gene>
<keyword evidence="9" id="KW-1185">Reference proteome</keyword>
<feature type="domain" description="Multidrug resistance protein MdtA-like alpha-helical hairpin" evidence="5">
    <location>
        <begin position="131"/>
        <end position="183"/>
    </location>
</feature>
<reference evidence="9" key="1">
    <citation type="submission" date="2021-07" db="EMBL/GenBank/DDBJ databases">
        <title>Complete genome sequencing of a Clostridium isolate.</title>
        <authorList>
            <person name="Ueki A."/>
            <person name="Tonouchi A."/>
        </authorList>
    </citation>
    <scope>NUCLEOTIDE SEQUENCE [LARGE SCALE GENOMIC DNA]</scope>
    <source>
        <strain evidence="9">C5S11</strain>
    </source>
</reference>
<dbReference type="Gene3D" id="1.10.287.470">
    <property type="entry name" value="Helix hairpin bin"/>
    <property type="match status" value="1"/>
</dbReference>
<feature type="signal peptide" evidence="4">
    <location>
        <begin position="1"/>
        <end position="23"/>
    </location>
</feature>
<feature type="domain" description="Multidrug resistance protein MdtA-like barrel-sandwich hybrid" evidence="6">
    <location>
        <begin position="52"/>
        <end position="258"/>
    </location>
</feature>
<dbReference type="Pfam" id="PF25990">
    <property type="entry name" value="Beta-barrel_YknX"/>
    <property type="match status" value="1"/>
</dbReference>